<name>A0A0N4UDX7_DRAME</name>
<reference evidence="4" key="1">
    <citation type="submission" date="2017-02" db="UniProtKB">
        <authorList>
            <consortium name="WormBaseParasite"/>
        </authorList>
    </citation>
    <scope>IDENTIFICATION</scope>
</reference>
<dbReference type="Proteomes" id="UP000038040">
    <property type="component" value="Unplaced"/>
</dbReference>
<evidence type="ECO:0000313" key="3">
    <source>
        <dbReference type="Proteomes" id="UP000274756"/>
    </source>
</evidence>
<reference evidence="1 3" key="2">
    <citation type="submission" date="2018-11" db="EMBL/GenBank/DDBJ databases">
        <authorList>
            <consortium name="Pathogen Informatics"/>
        </authorList>
    </citation>
    <scope>NUCLEOTIDE SEQUENCE [LARGE SCALE GENOMIC DNA]</scope>
</reference>
<dbReference type="AlphaFoldDB" id="A0A0N4UDX7"/>
<evidence type="ECO:0000313" key="4">
    <source>
        <dbReference type="WBParaSite" id="DME_0000555401-mRNA-1"/>
    </source>
</evidence>
<keyword evidence="3" id="KW-1185">Reference proteome</keyword>
<organism evidence="2 4">
    <name type="scientific">Dracunculus medinensis</name>
    <name type="common">Guinea worm</name>
    <dbReference type="NCBI Taxonomy" id="318479"/>
    <lineage>
        <taxon>Eukaryota</taxon>
        <taxon>Metazoa</taxon>
        <taxon>Ecdysozoa</taxon>
        <taxon>Nematoda</taxon>
        <taxon>Chromadorea</taxon>
        <taxon>Rhabditida</taxon>
        <taxon>Spirurina</taxon>
        <taxon>Dracunculoidea</taxon>
        <taxon>Dracunculidae</taxon>
        <taxon>Dracunculus</taxon>
    </lineage>
</organism>
<dbReference type="Proteomes" id="UP000274756">
    <property type="component" value="Unassembled WGS sequence"/>
</dbReference>
<evidence type="ECO:0000313" key="1">
    <source>
        <dbReference type="EMBL" id="VDN59322.1"/>
    </source>
</evidence>
<sequence length="133" mass="13805">MCADGSTQYSYRESINDFSKIEVAGKAIMSLNCESLGPSGANICVCTPSRICYRGNNTGMSILLASYCTKDLIPLCGVYGKISGNNADDALVSNNHPPITVGSQFAAGSLKPIPNGFINIASVSCGNCAPVLC</sequence>
<dbReference type="WBParaSite" id="DME_0000555401-mRNA-1">
    <property type="protein sequence ID" value="DME_0000555401-mRNA-1"/>
    <property type="gene ID" value="DME_0000555401"/>
</dbReference>
<protein>
    <submittedName>
        <fullName evidence="1 4">Uncharacterized protein</fullName>
    </submittedName>
</protein>
<dbReference type="EMBL" id="UYYG01001179">
    <property type="protein sequence ID" value="VDN59322.1"/>
    <property type="molecule type" value="Genomic_DNA"/>
</dbReference>
<gene>
    <name evidence="1" type="ORF">DME_LOCUS9295</name>
</gene>
<evidence type="ECO:0000313" key="2">
    <source>
        <dbReference type="Proteomes" id="UP000038040"/>
    </source>
</evidence>
<proteinExistence type="predicted"/>
<accession>A0A0N4UDX7</accession>